<dbReference type="InterPro" id="IPR035952">
    <property type="entry name" value="Rhomboid-like_sf"/>
</dbReference>
<evidence type="ECO:0000256" key="5">
    <source>
        <dbReference type="SAM" id="Phobius"/>
    </source>
</evidence>
<dbReference type="InterPro" id="IPR022764">
    <property type="entry name" value="Peptidase_S54_rhomboid_dom"/>
</dbReference>
<comment type="caution">
    <text evidence="7">The sequence shown here is derived from an EMBL/GenBank/DDBJ whole genome shotgun (WGS) entry which is preliminary data.</text>
</comment>
<reference evidence="8" key="1">
    <citation type="journal article" date="2019" name="Int. J. Syst. Evol. Microbiol.">
        <title>The Global Catalogue of Microorganisms (GCM) 10K type strain sequencing project: providing services to taxonomists for standard genome sequencing and annotation.</title>
        <authorList>
            <consortium name="The Broad Institute Genomics Platform"/>
            <consortium name="The Broad Institute Genome Sequencing Center for Infectious Disease"/>
            <person name="Wu L."/>
            <person name="Ma J."/>
        </authorList>
    </citation>
    <scope>NUCLEOTIDE SEQUENCE [LARGE SCALE GENOMIC DNA]</scope>
    <source>
        <strain evidence="8">JCM 32226</strain>
    </source>
</reference>
<feature type="domain" description="Peptidase S54 rhomboid" evidence="6">
    <location>
        <begin position="31"/>
        <end position="169"/>
    </location>
</feature>
<comment type="subcellular location">
    <subcellularLocation>
        <location evidence="1">Membrane</location>
        <topology evidence="1">Multi-pass membrane protein</topology>
    </subcellularLocation>
</comment>
<name>A0ABP8Q357_9GAMM</name>
<keyword evidence="4 5" id="KW-0472">Membrane</keyword>
<dbReference type="SUPFAM" id="SSF144091">
    <property type="entry name" value="Rhomboid-like"/>
    <property type="match status" value="1"/>
</dbReference>
<dbReference type="EMBL" id="BAABFC010000006">
    <property type="protein sequence ID" value="GAA4495530.1"/>
    <property type="molecule type" value="Genomic_DNA"/>
</dbReference>
<feature type="transmembrane region" description="Helical" evidence="5">
    <location>
        <begin position="40"/>
        <end position="62"/>
    </location>
</feature>
<accession>A0ABP8Q357</accession>
<dbReference type="InterPro" id="IPR023826">
    <property type="entry name" value="Rhom-like_SP_proteobac"/>
</dbReference>
<evidence type="ECO:0000313" key="7">
    <source>
        <dbReference type="EMBL" id="GAA4495530.1"/>
    </source>
</evidence>
<proteinExistence type="predicted"/>
<evidence type="ECO:0000256" key="2">
    <source>
        <dbReference type="ARBA" id="ARBA00022692"/>
    </source>
</evidence>
<sequence>MLGFSLSLILLQLIHSQVMDLAYQRQAILHGAWWRLMTGGLVHSNSLHLLMNLIGLLLISWIYRPSCNLLQQVGCLLLLVPLINLTILGFDAHLNRYVGLSGALHGLFCYGALSSLRRGDRQQIYWLLGLLIKLIWDHWHQDGITAGLIGVAVYDGAHWLGALFGLLLGGAQWLRSGWR</sequence>
<dbReference type="Proteomes" id="UP001501321">
    <property type="component" value="Unassembled WGS sequence"/>
</dbReference>
<protein>
    <submittedName>
        <fullName evidence="7">Rhombosortase</fullName>
    </submittedName>
</protein>
<feature type="transmembrane region" description="Helical" evidence="5">
    <location>
        <begin position="151"/>
        <end position="174"/>
    </location>
</feature>
<keyword evidence="2 5" id="KW-0812">Transmembrane</keyword>
<gene>
    <name evidence="7" type="primary">rrtA</name>
    <name evidence="7" type="ORF">GCM10023095_08930</name>
</gene>
<dbReference type="Pfam" id="PF01694">
    <property type="entry name" value="Rhomboid"/>
    <property type="match status" value="1"/>
</dbReference>
<feature type="transmembrane region" description="Helical" evidence="5">
    <location>
        <begin position="69"/>
        <end position="90"/>
    </location>
</feature>
<organism evidence="7 8">
    <name type="scientific">Pseudaeromonas paramecii</name>
    <dbReference type="NCBI Taxonomy" id="2138166"/>
    <lineage>
        <taxon>Bacteria</taxon>
        <taxon>Pseudomonadati</taxon>
        <taxon>Pseudomonadota</taxon>
        <taxon>Gammaproteobacteria</taxon>
        <taxon>Aeromonadales</taxon>
        <taxon>Aeromonadaceae</taxon>
        <taxon>Pseudaeromonas</taxon>
    </lineage>
</organism>
<keyword evidence="3 5" id="KW-1133">Transmembrane helix</keyword>
<dbReference type="RefSeq" id="WP_345010493.1">
    <property type="nucleotide sequence ID" value="NZ_BAABFC010000006.1"/>
</dbReference>
<evidence type="ECO:0000313" key="8">
    <source>
        <dbReference type="Proteomes" id="UP001501321"/>
    </source>
</evidence>
<dbReference type="NCBIfam" id="TIGR03902">
    <property type="entry name" value="rhom_GG_sort"/>
    <property type="match status" value="1"/>
</dbReference>
<keyword evidence="8" id="KW-1185">Reference proteome</keyword>
<evidence type="ECO:0000256" key="3">
    <source>
        <dbReference type="ARBA" id="ARBA00022989"/>
    </source>
</evidence>
<evidence type="ECO:0000259" key="6">
    <source>
        <dbReference type="Pfam" id="PF01694"/>
    </source>
</evidence>
<dbReference type="Gene3D" id="1.20.1540.10">
    <property type="entry name" value="Rhomboid-like"/>
    <property type="match status" value="1"/>
</dbReference>
<evidence type="ECO:0000256" key="1">
    <source>
        <dbReference type="ARBA" id="ARBA00004141"/>
    </source>
</evidence>
<evidence type="ECO:0000256" key="4">
    <source>
        <dbReference type="ARBA" id="ARBA00023136"/>
    </source>
</evidence>